<accession>A0A9W6SJ98</accession>
<proteinExistence type="predicted"/>
<organism evidence="1 2">
    <name type="scientific">Actinorhabdospora filicis</name>
    <dbReference type="NCBI Taxonomy" id="1785913"/>
    <lineage>
        <taxon>Bacteria</taxon>
        <taxon>Bacillati</taxon>
        <taxon>Actinomycetota</taxon>
        <taxon>Actinomycetes</taxon>
        <taxon>Micromonosporales</taxon>
        <taxon>Micromonosporaceae</taxon>
        <taxon>Actinorhabdospora</taxon>
    </lineage>
</organism>
<dbReference type="Gene3D" id="1.10.10.10">
    <property type="entry name" value="Winged helix-like DNA-binding domain superfamily/Winged helix DNA-binding domain"/>
    <property type="match status" value="1"/>
</dbReference>
<dbReference type="EMBL" id="BSTX01000001">
    <property type="protein sequence ID" value="GLZ76832.1"/>
    <property type="molecule type" value="Genomic_DNA"/>
</dbReference>
<protein>
    <recommendedName>
        <fullName evidence="3">HTH luxR-type domain-containing protein</fullName>
    </recommendedName>
</protein>
<comment type="caution">
    <text evidence="1">The sequence shown here is derived from an EMBL/GenBank/DDBJ whole genome shotgun (WGS) entry which is preliminary data.</text>
</comment>
<dbReference type="GO" id="GO:0003677">
    <property type="term" value="F:DNA binding"/>
    <property type="evidence" value="ECO:0007669"/>
    <property type="project" value="InterPro"/>
</dbReference>
<gene>
    <name evidence="1" type="ORF">Afil01_16390</name>
</gene>
<dbReference type="GO" id="GO:0006355">
    <property type="term" value="P:regulation of DNA-templated transcription"/>
    <property type="evidence" value="ECO:0007669"/>
    <property type="project" value="InterPro"/>
</dbReference>
<evidence type="ECO:0000313" key="1">
    <source>
        <dbReference type="EMBL" id="GLZ76832.1"/>
    </source>
</evidence>
<dbReference type="InterPro" id="IPR036388">
    <property type="entry name" value="WH-like_DNA-bd_sf"/>
</dbReference>
<dbReference type="InterPro" id="IPR016032">
    <property type="entry name" value="Sig_transdc_resp-reg_C-effctor"/>
</dbReference>
<keyword evidence="2" id="KW-1185">Reference proteome</keyword>
<evidence type="ECO:0000313" key="2">
    <source>
        <dbReference type="Proteomes" id="UP001165079"/>
    </source>
</evidence>
<evidence type="ECO:0008006" key="3">
    <source>
        <dbReference type="Google" id="ProtNLM"/>
    </source>
</evidence>
<dbReference type="AlphaFoldDB" id="A0A9W6SJ98"/>
<dbReference type="Proteomes" id="UP001165079">
    <property type="component" value="Unassembled WGS sequence"/>
</dbReference>
<sequence length="55" mass="6213">MHDGYTDQQIADELYLGMRTVEREINRLMRMSGSRSRFTLGAAATRLGWLGAATH</sequence>
<reference evidence="1" key="1">
    <citation type="submission" date="2023-03" db="EMBL/GenBank/DDBJ databases">
        <title>Actinorhabdospora filicis NBRC 111898.</title>
        <authorList>
            <person name="Ichikawa N."/>
            <person name="Sato H."/>
            <person name="Tonouchi N."/>
        </authorList>
    </citation>
    <scope>NUCLEOTIDE SEQUENCE</scope>
    <source>
        <strain evidence="1">NBRC 111898</strain>
    </source>
</reference>
<dbReference type="SUPFAM" id="SSF46894">
    <property type="entry name" value="C-terminal effector domain of the bipartite response regulators"/>
    <property type="match status" value="1"/>
</dbReference>
<name>A0A9W6SJ98_9ACTN</name>